<evidence type="ECO:0000256" key="5">
    <source>
        <dbReference type="ARBA" id="ARBA00022801"/>
    </source>
</evidence>
<dbReference type="AlphaFoldDB" id="A0A1Q5QBH3"/>
<evidence type="ECO:0000256" key="3">
    <source>
        <dbReference type="ARBA" id="ARBA00022670"/>
    </source>
</evidence>
<accession>A0A1Q5QBH3</accession>
<dbReference type="SUPFAM" id="SSF53474">
    <property type="entry name" value="alpha/beta-Hydrolases"/>
    <property type="match status" value="1"/>
</dbReference>
<dbReference type="GO" id="GO:0006508">
    <property type="term" value="P:proteolysis"/>
    <property type="evidence" value="ECO:0007669"/>
    <property type="project" value="UniProtKB-KW"/>
</dbReference>
<dbReference type="InterPro" id="IPR001563">
    <property type="entry name" value="Peptidase_S10"/>
</dbReference>
<protein>
    <submittedName>
        <fullName evidence="7">Uncharacterized protein</fullName>
    </submittedName>
</protein>
<gene>
    <name evidence="7" type="ORF">UA08_01255</name>
</gene>
<dbReference type="Pfam" id="PF00450">
    <property type="entry name" value="Peptidase_S10"/>
    <property type="match status" value="1"/>
</dbReference>
<keyword evidence="5" id="KW-0378">Hydrolase</keyword>
<organism evidence="7 8">
    <name type="scientific">Talaromyces atroroseus</name>
    <dbReference type="NCBI Taxonomy" id="1441469"/>
    <lineage>
        <taxon>Eukaryota</taxon>
        <taxon>Fungi</taxon>
        <taxon>Dikarya</taxon>
        <taxon>Ascomycota</taxon>
        <taxon>Pezizomycotina</taxon>
        <taxon>Eurotiomycetes</taxon>
        <taxon>Eurotiomycetidae</taxon>
        <taxon>Eurotiales</taxon>
        <taxon>Trichocomaceae</taxon>
        <taxon>Talaromyces</taxon>
        <taxon>Talaromyces sect. Trachyspermi</taxon>
    </lineage>
</organism>
<evidence type="ECO:0000256" key="4">
    <source>
        <dbReference type="ARBA" id="ARBA00022729"/>
    </source>
</evidence>
<keyword evidence="4" id="KW-0732">Signal</keyword>
<evidence type="ECO:0000313" key="7">
    <source>
        <dbReference type="EMBL" id="OKL63119.1"/>
    </source>
</evidence>
<dbReference type="STRING" id="1441469.A0A1Q5QBH3"/>
<name>A0A1Q5QBH3_TALAT</name>
<dbReference type="Gene3D" id="3.40.50.1820">
    <property type="entry name" value="alpha/beta hydrolase"/>
    <property type="match status" value="1"/>
</dbReference>
<comment type="similarity">
    <text evidence="1">Belongs to the peptidase S10 family.</text>
</comment>
<evidence type="ECO:0000256" key="6">
    <source>
        <dbReference type="ARBA" id="ARBA00023180"/>
    </source>
</evidence>
<dbReference type="InterPro" id="IPR029058">
    <property type="entry name" value="AB_hydrolase_fold"/>
</dbReference>
<dbReference type="Proteomes" id="UP000214365">
    <property type="component" value="Unassembled WGS sequence"/>
</dbReference>
<keyword evidence="8" id="KW-1185">Reference proteome</keyword>
<evidence type="ECO:0000313" key="8">
    <source>
        <dbReference type="Proteomes" id="UP000214365"/>
    </source>
</evidence>
<sequence>METILVRFIINALKCISGNQKAIDLNGAKIQYQQVDICESTEGVRTFSGYIHLPVDSLQAVGLDQHLPINTFFWFAESRTKRDNVPLILYLNGGPGVTTSFLRENGPCRVNADSRTTRLNPWSWNSESNILFLDQPVNTGFSFDVPVNGTINFRGEKSPQMPQFTQNSRLIEAATIGIGSINSSHTINNTNGAVRAIWLSLSTWLQDFTPLSSKRNELGIWTASYGGHYAPALYDFTMSQNRAKAESTSLLTSQVPRIRITSIGLANACVDAATQIPTYFEMAYNNTYGLRLINESSYRSAKLAWDSPGGCKEQIEDCRRAANSIQYLGNNASANTICHNANTFCGKHIANIVSSSGRNIFDIGQRTHFLSDPTLHTYLGYLRQDEVQRALGVPVNFTDHAIDIAHAFAETGDNLLGDYLASLGRALDDGVKVSLMYGDRDYACNSVVVAAIADG</sequence>
<dbReference type="GeneID" id="31001010"/>
<evidence type="ECO:0000256" key="2">
    <source>
        <dbReference type="ARBA" id="ARBA00022645"/>
    </source>
</evidence>
<keyword evidence="2" id="KW-0121">Carboxypeptidase</keyword>
<reference evidence="7 8" key="1">
    <citation type="submission" date="2015-06" db="EMBL/GenBank/DDBJ databases">
        <title>Talaromyces atroroseus IBT 11181 draft genome.</title>
        <authorList>
            <person name="Rasmussen K.B."/>
            <person name="Rasmussen S."/>
            <person name="Petersen B."/>
            <person name="Sicheritz-Ponten T."/>
            <person name="Mortensen U.H."/>
            <person name="Thrane U."/>
        </authorList>
    </citation>
    <scope>NUCLEOTIDE SEQUENCE [LARGE SCALE GENOMIC DNA]</scope>
    <source>
        <strain evidence="7 8">IBT 11181</strain>
    </source>
</reference>
<dbReference type="PANTHER" id="PTHR11802:SF189">
    <property type="entry name" value="CARBOXYPEPTIDASE"/>
    <property type="match status" value="1"/>
</dbReference>
<dbReference type="PANTHER" id="PTHR11802">
    <property type="entry name" value="SERINE PROTEASE FAMILY S10 SERINE CARBOXYPEPTIDASE"/>
    <property type="match status" value="1"/>
</dbReference>
<keyword evidence="6" id="KW-0325">Glycoprotein</keyword>
<dbReference type="GO" id="GO:0000324">
    <property type="term" value="C:fungal-type vacuole"/>
    <property type="evidence" value="ECO:0007669"/>
    <property type="project" value="TreeGrafter"/>
</dbReference>
<keyword evidence="3" id="KW-0645">Protease</keyword>
<dbReference type="GO" id="GO:0004185">
    <property type="term" value="F:serine-type carboxypeptidase activity"/>
    <property type="evidence" value="ECO:0007669"/>
    <property type="project" value="InterPro"/>
</dbReference>
<dbReference type="EMBL" id="LFMY01000002">
    <property type="protein sequence ID" value="OKL63119.1"/>
    <property type="molecule type" value="Genomic_DNA"/>
</dbReference>
<proteinExistence type="inferred from homology"/>
<dbReference type="PRINTS" id="PR00724">
    <property type="entry name" value="CRBOXYPTASEC"/>
</dbReference>
<dbReference type="OrthoDB" id="443318at2759"/>
<dbReference type="RefSeq" id="XP_020123240.1">
    <property type="nucleotide sequence ID" value="XM_020260899.1"/>
</dbReference>
<evidence type="ECO:0000256" key="1">
    <source>
        <dbReference type="ARBA" id="ARBA00009431"/>
    </source>
</evidence>
<comment type="caution">
    <text evidence="7">The sequence shown here is derived from an EMBL/GenBank/DDBJ whole genome shotgun (WGS) entry which is preliminary data.</text>
</comment>